<dbReference type="EMBL" id="FNSC01000001">
    <property type="protein sequence ID" value="SEE47586.1"/>
    <property type="molecule type" value="Genomic_DNA"/>
</dbReference>
<dbReference type="RefSeq" id="WP_090387572.1">
    <property type="nucleotide sequence ID" value="NZ_FNSC01000001.1"/>
</dbReference>
<evidence type="ECO:0000259" key="8">
    <source>
        <dbReference type="Pfam" id="PF16901"/>
    </source>
</evidence>
<comment type="similarity">
    <text evidence="2 6">Belongs to the FAD-dependent glycerol-3-phosphate dehydrogenase family.</text>
</comment>
<keyword evidence="4" id="KW-0274">FAD</keyword>
<dbReference type="PROSITE" id="PS00978">
    <property type="entry name" value="FAD_G3PDH_2"/>
    <property type="match status" value="1"/>
</dbReference>
<organism evidence="9 10">
    <name type="scientific">Pseudomonas anguilliseptica</name>
    <dbReference type="NCBI Taxonomy" id="53406"/>
    <lineage>
        <taxon>Bacteria</taxon>
        <taxon>Pseudomonadati</taxon>
        <taxon>Pseudomonadota</taxon>
        <taxon>Gammaproteobacteria</taxon>
        <taxon>Pseudomonadales</taxon>
        <taxon>Pseudomonadaceae</taxon>
        <taxon>Pseudomonas</taxon>
    </lineage>
</organism>
<dbReference type="PANTHER" id="PTHR11985">
    <property type="entry name" value="GLYCEROL-3-PHOSPHATE DEHYDROGENASE"/>
    <property type="match status" value="1"/>
</dbReference>
<name>A0A1H5J520_PSEAG</name>
<dbReference type="NCBIfam" id="NF008899">
    <property type="entry name" value="PRK12266.1"/>
    <property type="match status" value="1"/>
</dbReference>
<dbReference type="EC" id="1.1.5.3" evidence="6"/>
<dbReference type="Gene3D" id="1.10.8.870">
    <property type="entry name" value="Alpha-glycerophosphate oxidase, cap domain"/>
    <property type="match status" value="1"/>
</dbReference>
<evidence type="ECO:0000259" key="7">
    <source>
        <dbReference type="Pfam" id="PF01266"/>
    </source>
</evidence>
<evidence type="ECO:0000256" key="3">
    <source>
        <dbReference type="ARBA" id="ARBA00022630"/>
    </source>
</evidence>
<proteinExistence type="inferred from homology"/>
<dbReference type="PRINTS" id="PR01001">
    <property type="entry name" value="FADG3PDH"/>
</dbReference>
<dbReference type="PANTHER" id="PTHR11985:SF15">
    <property type="entry name" value="GLYCEROL-3-PHOSPHATE DEHYDROGENASE, MITOCHONDRIAL"/>
    <property type="match status" value="1"/>
</dbReference>
<comment type="cofactor">
    <cofactor evidence="1 6">
        <name>FAD</name>
        <dbReference type="ChEBI" id="CHEBI:57692"/>
    </cofactor>
</comment>
<dbReference type="PROSITE" id="PS00977">
    <property type="entry name" value="FAD_G3PDH_1"/>
    <property type="match status" value="1"/>
</dbReference>
<feature type="domain" description="Alpha-glycerophosphate oxidase C-terminal" evidence="8">
    <location>
        <begin position="390"/>
        <end position="495"/>
    </location>
</feature>
<dbReference type="Proteomes" id="UP000242849">
    <property type="component" value="Unassembled WGS sequence"/>
</dbReference>
<dbReference type="GO" id="GO:0009331">
    <property type="term" value="C:glycerol-3-phosphate dehydrogenase (FAD) complex"/>
    <property type="evidence" value="ECO:0007669"/>
    <property type="project" value="UniProtKB-UniRule"/>
</dbReference>
<dbReference type="NCBIfam" id="NF009906">
    <property type="entry name" value="PRK13369.1"/>
    <property type="match status" value="1"/>
</dbReference>
<evidence type="ECO:0000256" key="6">
    <source>
        <dbReference type="RuleBase" id="RU361217"/>
    </source>
</evidence>
<evidence type="ECO:0000313" key="10">
    <source>
        <dbReference type="Proteomes" id="UP000242849"/>
    </source>
</evidence>
<evidence type="ECO:0000256" key="1">
    <source>
        <dbReference type="ARBA" id="ARBA00001974"/>
    </source>
</evidence>
<dbReference type="Gene3D" id="6.10.250.1890">
    <property type="match status" value="1"/>
</dbReference>
<keyword evidence="10" id="KW-1185">Reference proteome</keyword>
<gene>
    <name evidence="9" type="ORF">SAMN05421553_4896</name>
</gene>
<evidence type="ECO:0000313" key="9">
    <source>
        <dbReference type="EMBL" id="SEE47586.1"/>
    </source>
</evidence>
<reference evidence="10" key="1">
    <citation type="submission" date="2016-10" db="EMBL/GenBank/DDBJ databases">
        <authorList>
            <person name="Varghese N."/>
            <person name="Submissions S."/>
        </authorList>
    </citation>
    <scope>NUCLEOTIDE SEQUENCE [LARGE SCALE GENOMIC DNA]</scope>
    <source>
        <strain evidence="10">DSM 12111</strain>
    </source>
</reference>
<dbReference type="InterPro" id="IPR036188">
    <property type="entry name" value="FAD/NAD-bd_sf"/>
</dbReference>
<comment type="catalytic activity">
    <reaction evidence="6">
        <text>a quinone + sn-glycerol 3-phosphate = dihydroxyacetone phosphate + a quinol</text>
        <dbReference type="Rhea" id="RHEA:18977"/>
        <dbReference type="ChEBI" id="CHEBI:24646"/>
        <dbReference type="ChEBI" id="CHEBI:57597"/>
        <dbReference type="ChEBI" id="CHEBI:57642"/>
        <dbReference type="ChEBI" id="CHEBI:132124"/>
        <dbReference type="EC" id="1.1.5.3"/>
    </reaction>
</comment>
<sequence length="513" mass="57058">MSTRPASNTPLAEVYDLAVIGGGINGVGIAADAAGRGLSVFLCEKDDLAQHTSSASSKLIHGGLRYLEHYEFRLVREALAEREVLLNKAPHIVKPMRFILPHRPHLRPAWMIRAGLFLYDHLGKREKLAGSRSLRFGAGSPLQAEITRGFEYSDCWVDDARLVVLNAMAAREQGAHVHSRTRCVSARRNKGLWHIHLELSDGSLFSIRARALVNAAGPWVARFIREDLKQESPYGIRLIQGSHIVVPRLFDGEQAYILQNEDRRIVFAIPYQERFTLIGTTDREYQGDPANVAITDEETDYLLNVVNAHFKQQLQRSDILHTYAGVRPLCDDESDDPSAVTRDYTLSLSGHPGEAPLLSVFGGKLTTYRKLAESALAQLAPFFPKMGPSWTASSLLPGAEQLDSQSALVEALCARFGWLPTSLARRWASSYGSRSWVMLKGVSNLSDLGEHLGGGLYSREVDYLCQEEWAMQADDILWRRSKLGLFTTPAQQAKLDSYLRIESPRSPEDAHAA</sequence>
<dbReference type="Pfam" id="PF16901">
    <property type="entry name" value="DAO_C"/>
    <property type="match status" value="1"/>
</dbReference>
<keyword evidence="5 6" id="KW-0560">Oxidoreductase</keyword>
<evidence type="ECO:0000256" key="5">
    <source>
        <dbReference type="ARBA" id="ARBA00023002"/>
    </source>
</evidence>
<evidence type="ECO:0000256" key="2">
    <source>
        <dbReference type="ARBA" id="ARBA00007330"/>
    </source>
</evidence>
<dbReference type="InterPro" id="IPR038299">
    <property type="entry name" value="DAO_C_sf"/>
</dbReference>
<dbReference type="GO" id="GO:0004368">
    <property type="term" value="F:glycerol-3-phosphate dehydrogenase (quinone) activity"/>
    <property type="evidence" value="ECO:0007669"/>
    <property type="project" value="UniProtKB-EC"/>
</dbReference>
<dbReference type="OrthoDB" id="9766796at2"/>
<dbReference type="InterPro" id="IPR000447">
    <property type="entry name" value="G3P_DH_FAD-dep"/>
</dbReference>
<accession>A0A1H5J520</accession>
<dbReference type="Pfam" id="PF01266">
    <property type="entry name" value="DAO"/>
    <property type="match status" value="1"/>
</dbReference>
<dbReference type="Gene3D" id="3.50.50.60">
    <property type="entry name" value="FAD/NAD(P)-binding domain"/>
    <property type="match status" value="1"/>
</dbReference>
<dbReference type="GO" id="GO:0046168">
    <property type="term" value="P:glycerol-3-phosphate catabolic process"/>
    <property type="evidence" value="ECO:0007669"/>
    <property type="project" value="TreeGrafter"/>
</dbReference>
<evidence type="ECO:0000256" key="4">
    <source>
        <dbReference type="ARBA" id="ARBA00022827"/>
    </source>
</evidence>
<dbReference type="AlphaFoldDB" id="A0A1H5J520"/>
<dbReference type="SUPFAM" id="SSF51905">
    <property type="entry name" value="FAD/NAD(P)-binding domain"/>
    <property type="match status" value="1"/>
</dbReference>
<dbReference type="InterPro" id="IPR031656">
    <property type="entry name" value="DAO_C"/>
</dbReference>
<dbReference type="STRING" id="53406.SAMN05421553_4896"/>
<feature type="domain" description="FAD dependent oxidoreductase" evidence="7">
    <location>
        <begin position="16"/>
        <end position="369"/>
    </location>
</feature>
<dbReference type="InterPro" id="IPR006076">
    <property type="entry name" value="FAD-dep_OxRdtase"/>
</dbReference>
<dbReference type="Gene3D" id="3.30.9.10">
    <property type="entry name" value="D-Amino Acid Oxidase, subunit A, domain 2"/>
    <property type="match status" value="1"/>
</dbReference>
<keyword evidence="3 6" id="KW-0285">Flavoprotein</keyword>
<protein>
    <recommendedName>
        <fullName evidence="6">Glycerol-3-phosphate dehydrogenase</fullName>
        <ecNumber evidence="6">1.1.5.3</ecNumber>
    </recommendedName>
</protein>